<evidence type="ECO:0000313" key="2">
    <source>
        <dbReference type="Proteomes" id="UP000028135"/>
    </source>
</evidence>
<dbReference type="Proteomes" id="UP000028135">
    <property type="component" value="Unassembled WGS sequence"/>
</dbReference>
<protein>
    <submittedName>
        <fullName evidence="1">Uncharacterized protein</fullName>
    </submittedName>
</protein>
<dbReference type="AlphaFoldDB" id="A0A8E0WUU1"/>
<accession>A0A8E0WUU1</accession>
<comment type="caution">
    <text evidence="1">The sequence shown here is derived from an EMBL/GenBank/DDBJ whole genome shotgun (WGS) entry which is preliminary data.</text>
</comment>
<proteinExistence type="predicted"/>
<name>A0A8E0WUU1_9SPHN</name>
<sequence length="400" mass="40376">MVETRPATLNRKLLGEFLKNPETIKAFENLSFNSEDLAEVITGIQSAAVIVLSLSDLFENERVASTDGEVQLTDGGPGGTLTFGLSDTGVSAGVYGSASQTVQFSVNAKGRVTLAQAHTLVTTNVTEGANLYFTDARARAALSSGTGISYNSGTGQISIAGNAITDGLLRQSSAFSVVGRSANTTGNVADITATSDGQVLRRSGSVLDFGALDLSLAGSVTGILPVARGGTGVASMTANALPKGNGTGAYTASNVSDDGNVVAIASGKGFSIARTGVTSPVANDGNVYSGTYTPTLTGVTNIDAVTANVCQYMRVGNVVTVSGMIGVDATAAGNYTFRASLPIASNLTAASQCNGALTTSGGLGYSRIVADTVNDLAQFDGNTSSAANNNASFSFTYLIA</sequence>
<gene>
    <name evidence="1" type="ORF">AL00_06355</name>
</gene>
<evidence type="ECO:0000313" key="1">
    <source>
        <dbReference type="EMBL" id="KER37288.1"/>
    </source>
</evidence>
<dbReference type="RefSeq" id="WP_020820803.1">
    <property type="nucleotide sequence ID" value="NZ_JANF02000027.1"/>
</dbReference>
<reference evidence="1 2" key="1">
    <citation type="submission" date="2014-05" db="EMBL/GenBank/DDBJ databases">
        <title>Genome Announcement of Sphingobium lucknowense F2.</title>
        <authorList>
            <person name="Lal R."/>
            <person name="Negi V."/>
            <person name="Lata P."/>
            <person name="Sangwan N."/>
            <person name="Gupta S.K."/>
            <person name="Rao D.L.N."/>
            <person name="Das S."/>
        </authorList>
    </citation>
    <scope>NUCLEOTIDE SEQUENCE [LARGE SCALE GENOMIC DNA]</scope>
    <source>
        <strain evidence="1 2">F2</strain>
    </source>
</reference>
<dbReference type="EMBL" id="JANF02000027">
    <property type="protein sequence ID" value="KER37288.1"/>
    <property type="molecule type" value="Genomic_DNA"/>
</dbReference>
<organism evidence="1 2">
    <name type="scientific">Sphingobium indicum F2</name>
    <dbReference type="NCBI Taxonomy" id="1450518"/>
    <lineage>
        <taxon>Bacteria</taxon>
        <taxon>Pseudomonadati</taxon>
        <taxon>Pseudomonadota</taxon>
        <taxon>Alphaproteobacteria</taxon>
        <taxon>Sphingomonadales</taxon>
        <taxon>Sphingomonadaceae</taxon>
        <taxon>Sphingobium</taxon>
    </lineage>
</organism>